<dbReference type="GO" id="GO:0016705">
    <property type="term" value="F:oxidoreductase activity, acting on paired donors, with incorporation or reduction of molecular oxygen"/>
    <property type="evidence" value="ECO:0007669"/>
    <property type="project" value="InterPro"/>
</dbReference>
<dbReference type="SUPFAM" id="SSF51679">
    <property type="entry name" value="Bacterial luciferase-like"/>
    <property type="match status" value="1"/>
</dbReference>
<name>A0A941B855_9ACTN</name>
<dbReference type="EMBL" id="JAGPYQ010000001">
    <property type="protein sequence ID" value="MBQ0850512.1"/>
    <property type="molecule type" value="Genomic_DNA"/>
</dbReference>
<evidence type="ECO:0000259" key="4">
    <source>
        <dbReference type="Pfam" id="PF01814"/>
    </source>
</evidence>
<reference evidence="5 6" key="1">
    <citation type="submission" date="2021-04" db="EMBL/GenBank/DDBJ databases">
        <authorList>
            <person name="Tang X."/>
            <person name="Zhou X."/>
            <person name="Chen X."/>
            <person name="Cernava T."/>
            <person name="Zhang C."/>
        </authorList>
    </citation>
    <scope>NUCLEOTIDE SEQUENCE [LARGE SCALE GENOMIC DNA]</scope>
    <source>
        <strain evidence="5 6">BH-SS-21</strain>
    </source>
</reference>
<dbReference type="InterPro" id="IPR012312">
    <property type="entry name" value="Hemerythrin-like"/>
</dbReference>
<feature type="region of interest" description="Disordered" evidence="2">
    <location>
        <begin position="288"/>
        <end position="395"/>
    </location>
</feature>
<dbReference type="InterPro" id="IPR036661">
    <property type="entry name" value="Luciferase-like_sf"/>
</dbReference>
<dbReference type="AlphaFoldDB" id="A0A941B855"/>
<comment type="caution">
    <text evidence="5">The sequence shown here is derived from an EMBL/GenBank/DDBJ whole genome shotgun (WGS) entry which is preliminary data.</text>
</comment>
<feature type="domain" description="Luciferase-like" evidence="3">
    <location>
        <begin position="18"/>
        <end position="230"/>
    </location>
</feature>
<evidence type="ECO:0000313" key="6">
    <source>
        <dbReference type="Proteomes" id="UP000677413"/>
    </source>
</evidence>
<feature type="compositionally biased region" description="Basic and acidic residues" evidence="2">
    <location>
        <begin position="368"/>
        <end position="378"/>
    </location>
</feature>
<keyword evidence="1" id="KW-0560">Oxidoreductase</keyword>
<evidence type="ECO:0000259" key="3">
    <source>
        <dbReference type="Pfam" id="PF00296"/>
    </source>
</evidence>
<dbReference type="CDD" id="cd12108">
    <property type="entry name" value="Hr-like"/>
    <property type="match status" value="1"/>
</dbReference>
<dbReference type="RefSeq" id="WP_210884729.1">
    <property type="nucleotide sequence ID" value="NZ_JAGPYQ010000001.1"/>
</dbReference>
<feature type="compositionally biased region" description="Basic and acidic residues" evidence="2">
    <location>
        <begin position="386"/>
        <end position="395"/>
    </location>
</feature>
<dbReference type="CDD" id="cd01097">
    <property type="entry name" value="Tetrahydromethanopterin_reductase"/>
    <property type="match status" value="1"/>
</dbReference>
<proteinExistence type="predicted"/>
<dbReference type="Proteomes" id="UP000677413">
    <property type="component" value="Unassembled WGS sequence"/>
</dbReference>
<accession>A0A941B855</accession>
<dbReference type="Pfam" id="PF01814">
    <property type="entry name" value="Hemerythrin"/>
    <property type="match status" value="1"/>
</dbReference>
<evidence type="ECO:0000313" key="5">
    <source>
        <dbReference type="EMBL" id="MBQ0850512.1"/>
    </source>
</evidence>
<protein>
    <submittedName>
        <fullName evidence="5">LLM class flavin-dependent oxidoreductase</fullName>
    </submittedName>
</protein>
<gene>
    <name evidence="5" type="ORF">J8N05_20245</name>
</gene>
<evidence type="ECO:0000256" key="1">
    <source>
        <dbReference type="ARBA" id="ARBA00023002"/>
    </source>
</evidence>
<dbReference type="InterPro" id="IPR011251">
    <property type="entry name" value="Luciferase-like_dom"/>
</dbReference>
<organism evidence="5 6">
    <name type="scientific">Streptomyces liliiviolaceus</name>
    <dbReference type="NCBI Taxonomy" id="2823109"/>
    <lineage>
        <taxon>Bacteria</taxon>
        <taxon>Bacillati</taxon>
        <taxon>Actinomycetota</taxon>
        <taxon>Actinomycetes</taxon>
        <taxon>Kitasatosporales</taxon>
        <taxon>Streptomycetaceae</taxon>
        <taxon>Streptomyces</taxon>
    </lineage>
</organism>
<dbReference type="PANTHER" id="PTHR43244:SF1">
    <property type="entry name" value="5,10-METHYLENETETRAHYDROMETHANOPTERIN REDUCTASE"/>
    <property type="match status" value="1"/>
</dbReference>
<dbReference type="Gene3D" id="1.20.120.520">
    <property type="entry name" value="nmb1532 protein domain like"/>
    <property type="match status" value="1"/>
</dbReference>
<sequence>MPDYGHDLLFGAVLVPSAEHADDAVAPARVADRAGLDLVSVPDHPYRPELLDAWMALAVIAASTTRVRVFPNVANLPLRPPAALARTAAALDLLSGGRVELGLGAGAYWDAIVADGGPRRSPGEAVRATREAIDVIRALWGEGRRVHVPGEHYGLDGADAGPVPAHPIGIWVGAIGPRMLRLTGATADGWLPSVPHVPPGHLAAGHRIVDEAAVAAGRDPSEVRRLYNLSPGPGGFPDGPLDAWPEQLAALALEHGTSGFLLPTQKPALLQAFAADVAPATRELVAAERKRAANRTSSTDASGAARSHEGAVNAQTSAGRGTVTSAVHGATAAPAKQREAAADTAVGRTVPAGNPLTVRPTPPPKAWRSTERLWDESTRPVGPPADPERHYPHREQEPARNLVAAHDQLRADLDRLGALLHEVLADTLAPGEARSQIQRMSLRQNAWTLGAYCASYCRITTLHHGREDDDLFPYLRRSDPRLGEVLDRLTVEHHAIGRLIEHIDRELVAFVREKGGEKEREALRATMDLLTDTLLSHLAYEEQELIEPMARFGTGW</sequence>
<feature type="domain" description="Hemerythrin-like" evidence="4">
    <location>
        <begin position="399"/>
        <end position="546"/>
    </location>
</feature>
<keyword evidence="6" id="KW-1185">Reference proteome</keyword>
<dbReference type="Gene3D" id="3.20.20.30">
    <property type="entry name" value="Luciferase-like domain"/>
    <property type="match status" value="1"/>
</dbReference>
<dbReference type="Pfam" id="PF00296">
    <property type="entry name" value="Bac_luciferase"/>
    <property type="match status" value="1"/>
</dbReference>
<dbReference type="PANTHER" id="PTHR43244">
    <property type="match status" value="1"/>
</dbReference>
<feature type="compositionally biased region" description="Polar residues" evidence="2">
    <location>
        <begin position="313"/>
        <end position="325"/>
    </location>
</feature>
<dbReference type="InterPro" id="IPR050564">
    <property type="entry name" value="F420-G6PD/mer"/>
</dbReference>
<evidence type="ECO:0000256" key="2">
    <source>
        <dbReference type="SAM" id="MobiDB-lite"/>
    </source>
</evidence>